<dbReference type="Proteomes" id="UP000249123">
    <property type="component" value="Unassembled WGS sequence"/>
</dbReference>
<dbReference type="InterPro" id="IPR058997">
    <property type="entry name" value="YycE-like_C"/>
</dbReference>
<dbReference type="AlphaFoldDB" id="A0A062TZC5"/>
<organism evidence="1 2">
    <name type="scientific">Hyphomonas pacifica</name>
    <dbReference type="NCBI Taxonomy" id="1280941"/>
    <lineage>
        <taxon>Bacteria</taxon>
        <taxon>Pseudomonadati</taxon>
        <taxon>Pseudomonadota</taxon>
        <taxon>Alphaproteobacteria</taxon>
        <taxon>Hyphomonadales</taxon>
        <taxon>Hyphomonadaceae</taxon>
        <taxon>Hyphomonas</taxon>
    </lineage>
</organism>
<dbReference type="Pfam" id="PF22659">
    <property type="entry name" value="YycE-like_C"/>
    <property type="match status" value="1"/>
</dbReference>
<dbReference type="CDD" id="cd06587">
    <property type="entry name" value="VOC"/>
    <property type="match status" value="1"/>
</dbReference>
<dbReference type="PROSITE" id="PS51819">
    <property type="entry name" value="VOC"/>
    <property type="match status" value="1"/>
</dbReference>
<dbReference type="EMBL" id="AWFB01000021">
    <property type="protein sequence ID" value="RAN33378.1"/>
    <property type="molecule type" value="Genomic_DNA"/>
</dbReference>
<dbReference type="InterPro" id="IPR037523">
    <property type="entry name" value="VOC_core"/>
</dbReference>
<dbReference type="InterPro" id="IPR029068">
    <property type="entry name" value="Glyas_Bleomycin-R_OHBP_Dase"/>
</dbReference>
<protein>
    <submittedName>
        <fullName evidence="1">Uncharacterized protein</fullName>
    </submittedName>
</protein>
<dbReference type="Pfam" id="PF22658">
    <property type="entry name" value="YycE-like_N"/>
    <property type="match status" value="1"/>
</dbReference>
<evidence type="ECO:0000313" key="1">
    <source>
        <dbReference type="EMBL" id="RAN33378.1"/>
    </source>
</evidence>
<gene>
    <name evidence="1" type="ORF">HY3_13130</name>
</gene>
<sequence>MTLLKSRKLRVARPTDNLDALLPFYCTGLGFELIGSFQGHAGIDGIMLGHPGAPYHLEFTCTQGHTAGRSPSQDHLLVFYVPKADLLQQMVDRMMAAGFPPVASFNPYWDKAGYTFEDPDGYRTVLEGRAWPL</sequence>
<dbReference type="eggNOG" id="COG0346">
    <property type="taxonomic scope" value="Bacteria"/>
</dbReference>
<dbReference type="RefSeq" id="WP_034826450.1">
    <property type="nucleotide sequence ID" value="NZ_AWFA01000021.1"/>
</dbReference>
<name>A0A062TZC5_9PROT</name>
<dbReference type="InterPro" id="IPR058998">
    <property type="entry name" value="YycE-like_N"/>
</dbReference>
<reference evidence="1 2" key="1">
    <citation type="submission" date="2013-04" db="EMBL/GenBank/DDBJ databases">
        <title>Hyphomonas sp. T24B3 Genome Sequencing.</title>
        <authorList>
            <person name="Lai Q."/>
            <person name="Shao Z."/>
        </authorList>
    </citation>
    <scope>NUCLEOTIDE SEQUENCE [LARGE SCALE GENOMIC DNA]</scope>
    <source>
        <strain evidence="1 2">T24B3</strain>
    </source>
</reference>
<comment type="caution">
    <text evidence="1">The sequence shown here is derived from an EMBL/GenBank/DDBJ whole genome shotgun (WGS) entry which is preliminary data.</text>
</comment>
<dbReference type="SUPFAM" id="SSF54593">
    <property type="entry name" value="Glyoxalase/Bleomycin resistance protein/Dihydroxybiphenyl dioxygenase"/>
    <property type="match status" value="1"/>
</dbReference>
<dbReference type="OrthoDB" id="8018325at2"/>
<dbReference type="STRING" id="1280941.HY2_13060"/>
<dbReference type="Gene3D" id="3.10.180.10">
    <property type="entry name" value="2,3-Dihydroxybiphenyl 1,2-Dioxygenase, domain 1"/>
    <property type="match status" value="1"/>
</dbReference>
<evidence type="ECO:0000313" key="2">
    <source>
        <dbReference type="Proteomes" id="UP000249123"/>
    </source>
</evidence>
<proteinExistence type="predicted"/>
<keyword evidence="2" id="KW-1185">Reference proteome</keyword>
<accession>A0A328JT92</accession>
<accession>A0A062TZC5</accession>